<comment type="caution">
    <text evidence="1">The sequence shown here is derived from an EMBL/GenBank/DDBJ whole genome shotgun (WGS) entry which is preliminary data.</text>
</comment>
<dbReference type="Gene3D" id="3.40.1260.10">
    <property type="entry name" value="DsrEFH-like"/>
    <property type="match status" value="1"/>
</dbReference>
<keyword evidence="2" id="KW-1185">Reference proteome</keyword>
<dbReference type="OrthoDB" id="374199at2157"/>
<accession>A0A062V8X6</accession>
<dbReference type="AlphaFoldDB" id="A0A062V8X6"/>
<gene>
    <name evidence="1" type="ORF">ANME2D_01870</name>
</gene>
<sequence>MKLGILLTTGPENENTGTVIAISRAARDKGHEVSIFLMYDGVYNIHKKEFSELVDRGVNITLCALNATQRNISKTEGILFGSQYDNACIVNEVDRFISFG</sequence>
<dbReference type="InterPro" id="IPR003787">
    <property type="entry name" value="Sulphur_relay_DsrE/F-like"/>
</dbReference>
<protein>
    <submittedName>
        <fullName evidence="1">Uncharacterized protein</fullName>
    </submittedName>
</protein>
<organism evidence="1 2">
    <name type="scientific">Candidatus Methanoperedens nitratireducens</name>
    <dbReference type="NCBI Taxonomy" id="1392998"/>
    <lineage>
        <taxon>Archaea</taxon>
        <taxon>Methanobacteriati</taxon>
        <taxon>Methanobacteriota</taxon>
        <taxon>Stenosarchaea group</taxon>
        <taxon>Methanomicrobia</taxon>
        <taxon>Methanosarcinales</taxon>
        <taxon>ANME-2 cluster</taxon>
        <taxon>Candidatus Methanoperedentaceae</taxon>
        <taxon>Candidatus Methanoperedens</taxon>
    </lineage>
</organism>
<reference evidence="1 2" key="1">
    <citation type="journal article" date="2013" name="Nature">
        <title>Anaerobic oxidation of methane coupled to nitrate reduction in a novel archaeal lineage.</title>
        <authorList>
            <person name="Haroon M.F."/>
            <person name="Hu S."/>
            <person name="Shi Y."/>
            <person name="Imelfort M."/>
            <person name="Keller J."/>
            <person name="Hugenholtz P."/>
            <person name="Yuan Z."/>
            <person name="Tyson G.W."/>
        </authorList>
    </citation>
    <scope>NUCLEOTIDE SEQUENCE [LARGE SCALE GENOMIC DNA]</scope>
    <source>
        <strain evidence="1 2">ANME-2d</strain>
    </source>
</reference>
<dbReference type="Pfam" id="PF02635">
    <property type="entry name" value="DsrE"/>
    <property type="match status" value="1"/>
</dbReference>
<name>A0A062V8X6_9EURY</name>
<dbReference type="InterPro" id="IPR027396">
    <property type="entry name" value="DsrEFH-like"/>
</dbReference>
<dbReference type="EMBL" id="JMIY01000004">
    <property type="protein sequence ID" value="KCZ71815.1"/>
    <property type="molecule type" value="Genomic_DNA"/>
</dbReference>
<evidence type="ECO:0000313" key="1">
    <source>
        <dbReference type="EMBL" id="KCZ71815.1"/>
    </source>
</evidence>
<evidence type="ECO:0000313" key="2">
    <source>
        <dbReference type="Proteomes" id="UP000027153"/>
    </source>
</evidence>
<proteinExistence type="predicted"/>
<dbReference type="RefSeq" id="WP_048090804.1">
    <property type="nucleotide sequence ID" value="NZ_JMIY01000004.1"/>
</dbReference>
<dbReference type="SUPFAM" id="SSF75169">
    <property type="entry name" value="DsrEFH-like"/>
    <property type="match status" value="1"/>
</dbReference>
<dbReference type="Proteomes" id="UP000027153">
    <property type="component" value="Unassembled WGS sequence"/>
</dbReference>